<evidence type="ECO:0000313" key="8">
    <source>
        <dbReference type="Proteomes" id="UP000311382"/>
    </source>
</evidence>
<proteinExistence type="inferred from homology"/>
<dbReference type="Proteomes" id="UP000311382">
    <property type="component" value="Unassembled WGS sequence"/>
</dbReference>
<feature type="chain" id="PRO_5022682083" evidence="5">
    <location>
        <begin position="23"/>
        <end position="373"/>
    </location>
</feature>
<comment type="caution">
    <text evidence="7">The sequence shown here is derived from an EMBL/GenBank/DDBJ whole genome shotgun (WGS) entry which is preliminary data.</text>
</comment>
<feature type="active site" description="Nucleophile" evidence="4">
    <location>
        <position position="313"/>
    </location>
</feature>
<organism evidence="7 8">
    <name type="scientific">Rhodotorula diobovata</name>
    <dbReference type="NCBI Taxonomy" id="5288"/>
    <lineage>
        <taxon>Eukaryota</taxon>
        <taxon>Fungi</taxon>
        <taxon>Dikarya</taxon>
        <taxon>Basidiomycota</taxon>
        <taxon>Pucciniomycotina</taxon>
        <taxon>Microbotryomycetes</taxon>
        <taxon>Sporidiobolales</taxon>
        <taxon>Sporidiobolaceae</taxon>
        <taxon>Rhodotorula</taxon>
    </lineage>
</organism>
<dbReference type="PANTHER" id="PTHR40079">
    <property type="entry name" value="MANNAN ENDO-1,4-BETA-MANNOSIDASE E-RELATED"/>
    <property type="match status" value="1"/>
</dbReference>
<evidence type="ECO:0000259" key="6">
    <source>
        <dbReference type="PROSITE" id="PS51764"/>
    </source>
</evidence>
<dbReference type="GO" id="GO:0016985">
    <property type="term" value="F:mannan endo-1,4-beta-mannosidase activity"/>
    <property type="evidence" value="ECO:0007669"/>
    <property type="project" value="InterPro"/>
</dbReference>
<dbReference type="PANTHER" id="PTHR40079:SF6">
    <property type="entry name" value="GH26 DOMAIN-CONTAINING PROTEIN"/>
    <property type="match status" value="1"/>
</dbReference>
<name>A0A5C5G2K7_9BASI</name>
<dbReference type="EMBL" id="SOZI01000023">
    <property type="protein sequence ID" value="TNY22574.1"/>
    <property type="molecule type" value="Genomic_DNA"/>
</dbReference>
<dbReference type="InterPro" id="IPR017853">
    <property type="entry name" value="GH"/>
</dbReference>
<keyword evidence="8" id="KW-1185">Reference proteome</keyword>
<gene>
    <name evidence="7" type="ORF">DMC30DRAFT_135591</name>
</gene>
<feature type="active site" description="Proton donor" evidence="4">
    <location>
        <position position="210"/>
    </location>
</feature>
<feature type="signal peptide" evidence="5">
    <location>
        <begin position="1"/>
        <end position="22"/>
    </location>
</feature>
<dbReference type="AlphaFoldDB" id="A0A5C5G2K7"/>
<accession>A0A5C5G2K7</accession>
<evidence type="ECO:0000256" key="2">
    <source>
        <dbReference type="ARBA" id="ARBA00022801"/>
    </source>
</evidence>
<keyword evidence="2 4" id="KW-0378">Hydrolase</keyword>
<evidence type="ECO:0000313" key="7">
    <source>
        <dbReference type="EMBL" id="TNY22574.1"/>
    </source>
</evidence>
<comment type="similarity">
    <text evidence="1 4">Belongs to the glycosyl hydrolase 26 family.</text>
</comment>
<dbReference type="Gene3D" id="3.20.20.80">
    <property type="entry name" value="Glycosidases"/>
    <property type="match status" value="1"/>
</dbReference>
<sequence length="373" mass="39675">MHFTSLVTLAALGASSISTVAAGCHRRHHSKIASSIQASGSASAGDAFVGAAEGSASSTSVEWSSSSKTASSAASSSTGSSSSSSSSSGSLGWGLKGMKKNNIAFGWLPDDGSGGGTAHSIGDIESAMGQKTSAQGWYAQAQSGTLFDGSQFKWRKDQILSGGVFQPAVMPTGGWWGLKYEDNQQAVAICKVMKEYTDAGLEVWLRFAHEVNYYQQDGTYQGDVNDFKEGWDVVAKACRSIAPEVKMWYTPNVASLDEYDEFFPDDASTVDLVGADWYPKETSGFDFANGAANMKALHDKYTSSDGIKFAIGEIGLGTGASMSSRIAWLENIMGSHEQMPNMVAVSWFNYYKGYDFRIAACDGDSAAKQYFAS</sequence>
<dbReference type="GO" id="GO:0006080">
    <property type="term" value="P:substituted mannan metabolic process"/>
    <property type="evidence" value="ECO:0007669"/>
    <property type="project" value="InterPro"/>
</dbReference>
<evidence type="ECO:0000256" key="5">
    <source>
        <dbReference type="SAM" id="SignalP"/>
    </source>
</evidence>
<dbReference type="OrthoDB" id="428177at2759"/>
<reference evidence="7 8" key="1">
    <citation type="submission" date="2019-03" db="EMBL/GenBank/DDBJ databases">
        <title>Rhodosporidium diobovatum UCD-FST 08-225 genome sequencing, assembly, and annotation.</title>
        <authorList>
            <person name="Fakankun I.U."/>
            <person name="Fristensky B."/>
            <person name="Levin D.B."/>
        </authorList>
    </citation>
    <scope>NUCLEOTIDE SEQUENCE [LARGE SCALE GENOMIC DNA]</scope>
    <source>
        <strain evidence="7 8">UCD-FST 08-225</strain>
    </source>
</reference>
<keyword evidence="3 4" id="KW-0326">Glycosidase</keyword>
<evidence type="ECO:0000256" key="3">
    <source>
        <dbReference type="ARBA" id="ARBA00023295"/>
    </source>
</evidence>
<protein>
    <submittedName>
        <fullName evidence="7">Glycoside hydrolase superfamily</fullName>
    </submittedName>
</protein>
<evidence type="ECO:0000256" key="4">
    <source>
        <dbReference type="PROSITE-ProRule" id="PRU01100"/>
    </source>
</evidence>
<dbReference type="InterPro" id="IPR000805">
    <property type="entry name" value="Glyco_hydro_26"/>
</dbReference>
<dbReference type="SUPFAM" id="SSF51445">
    <property type="entry name" value="(Trans)glycosidases"/>
    <property type="match status" value="1"/>
</dbReference>
<evidence type="ECO:0000256" key="1">
    <source>
        <dbReference type="ARBA" id="ARBA00007754"/>
    </source>
</evidence>
<dbReference type="PROSITE" id="PS51764">
    <property type="entry name" value="GH26"/>
    <property type="match status" value="1"/>
</dbReference>
<feature type="domain" description="GH26" evidence="6">
    <location>
        <begin position="86"/>
        <end position="373"/>
    </location>
</feature>
<dbReference type="InterPro" id="IPR022790">
    <property type="entry name" value="GH26_dom"/>
</dbReference>
<keyword evidence="5" id="KW-0732">Signal</keyword>